<dbReference type="EnsemblBacteria" id="ABF43122">
    <property type="protein sequence ID" value="ABF43122"/>
    <property type="gene ID" value="Acid345_4122"/>
</dbReference>
<feature type="signal peptide" evidence="2">
    <location>
        <begin position="1"/>
        <end position="18"/>
    </location>
</feature>
<organism evidence="3 4">
    <name type="scientific">Koribacter versatilis (strain Ellin345)</name>
    <dbReference type="NCBI Taxonomy" id="204669"/>
    <lineage>
        <taxon>Bacteria</taxon>
        <taxon>Pseudomonadati</taxon>
        <taxon>Acidobacteriota</taxon>
        <taxon>Terriglobia</taxon>
        <taxon>Terriglobales</taxon>
        <taxon>Candidatus Korobacteraceae</taxon>
        <taxon>Candidatus Korobacter</taxon>
    </lineage>
</organism>
<gene>
    <name evidence="3" type="ordered locus">Acid345_4122</name>
</gene>
<dbReference type="KEGG" id="aba:Acid345_4122"/>
<dbReference type="OrthoDB" id="99430at2"/>
<dbReference type="SUPFAM" id="SSF69318">
    <property type="entry name" value="Integrin alpha N-terminal domain"/>
    <property type="match status" value="1"/>
</dbReference>
<dbReference type="eggNOG" id="COG1520">
    <property type="taxonomic scope" value="Bacteria"/>
</dbReference>
<name>Q1IJ28_KORVE</name>
<dbReference type="InterPro" id="IPR013517">
    <property type="entry name" value="FG-GAP"/>
</dbReference>
<dbReference type="RefSeq" id="WP_011524921.1">
    <property type="nucleotide sequence ID" value="NC_008009.1"/>
</dbReference>
<feature type="chain" id="PRO_5004190754" description="Integrin-like protein" evidence="2">
    <location>
        <begin position="19"/>
        <end position="508"/>
    </location>
</feature>
<evidence type="ECO:0000256" key="2">
    <source>
        <dbReference type="SAM" id="SignalP"/>
    </source>
</evidence>
<dbReference type="Pfam" id="PF17957">
    <property type="entry name" value="Big_7"/>
    <property type="match status" value="1"/>
</dbReference>
<keyword evidence="1 2" id="KW-0732">Signal</keyword>
<dbReference type="Proteomes" id="UP000002432">
    <property type="component" value="Chromosome"/>
</dbReference>
<dbReference type="PANTHER" id="PTHR46580:SF4">
    <property type="entry name" value="ATP_GTP-BINDING PROTEIN"/>
    <property type="match status" value="1"/>
</dbReference>
<dbReference type="Gene3D" id="2.130.10.130">
    <property type="entry name" value="Integrin alpha, N-terminal"/>
    <property type="match status" value="1"/>
</dbReference>
<evidence type="ECO:0008006" key="5">
    <source>
        <dbReference type="Google" id="ProtNLM"/>
    </source>
</evidence>
<dbReference type="eggNOG" id="COG2706">
    <property type="taxonomic scope" value="Bacteria"/>
</dbReference>
<evidence type="ECO:0000313" key="4">
    <source>
        <dbReference type="Proteomes" id="UP000002432"/>
    </source>
</evidence>
<sequence>MRFAALALSLVLALPLVAQTGFSTHTYAAPVVQHLIPVDVNGDGFPDLVTYGGPVDVYLNDGHGGMLPRKYIGVFAAYAAVAQFAGDALPEIATCHINSGNTASTISIYINHGSGNFSLAGSAPLDGICTSLSVGDVDGDGKLDVVTTSYAHDASSNITGTAITTFFSNGLGSLNRSVTQANPDVSAQNDPTNIFDCHLSSATGGDYEQAGRLDLVLIGACQSGATNAGTIFYGTSDKAGHYSLKEIKEDERGFDYFPPYTADVNGDGTRDVVLIDYQSGPHNSWSNSLDFLENHLNGQWTLKQVFTESSYAASYLSAVFSGAGADFINGGSWEAVAGFTQSPDCCTQDTPGIAILTQDTSGNYVESQRWTAKAYPYATVAADFNKDGKPDIATVQVNSSANTASLVLYLNSGAPACPAPSSPGVHLCSPVAGNTYTSPVNVRATGKAASGSVVRLELWVDGKKYGNFSGSTMNANALLGSGSHRIVVVEDDSTGGHLNSTPAYITVN</sequence>
<dbReference type="EMBL" id="CP000360">
    <property type="protein sequence ID" value="ABF43122.1"/>
    <property type="molecule type" value="Genomic_DNA"/>
</dbReference>
<dbReference type="Gene3D" id="2.60.40.10">
    <property type="entry name" value="Immunoglobulins"/>
    <property type="match status" value="1"/>
</dbReference>
<protein>
    <recommendedName>
        <fullName evidence="5">Integrin-like protein</fullName>
    </recommendedName>
</protein>
<accession>Q1IJ28</accession>
<reference evidence="3 4" key="1">
    <citation type="journal article" date="2009" name="Appl. Environ. Microbiol.">
        <title>Three genomes from the phylum Acidobacteria provide insight into the lifestyles of these microorganisms in soils.</title>
        <authorList>
            <person name="Ward N.L."/>
            <person name="Challacombe J.F."/>
            <person name="Janssen P.H."/>
            <person name="Henrissat B."/>
            <person name="Coutinho P.M."/>
            <person name="Wu M."/>
            <person name="Xie G."/>
            <person name="Haft D.H."/>
            <person name="Sait M."/>
            <person name="Badger J."/>
            <person name="Barabote R.D."/>
            <person name="Bradley B."/>
            <person name="Brettin T.S."/>
            <person name="Brinkac L.M."/>
            <person name="Bruce D."/>
            <person name="Creasy T."/>
            <person name="Daugherty S.C."/>
            <person name="Davidsen T.M."/>
            <person name="DeBoy R.T."/>
            <person name="Detter J.C."/>
            <person name="Dodson R.J."/>
            <person name="Durkin A.S."/>
            <person name="Ganapathy A."/>
            <person name="Gwinn-Giglio M."/>
            <person name="Han C.S."/>
            <person name="Khouri H."/>
            <person name="Kiss H."/>
            <person name="Kothari S.P."/>
            <person name="Madupu R."/>
            <person name="Nelson K.E."/>
            <person name="Nelson W.C."/>
            <person name="Paulsen I."/>
            <person name="Penn K."/>
            <person name="Ren Q."/>
            <person name="Rosovitz M.J."/>
            <person name="Selengut J.D."/>
            <person name="Shrivastava S."/>
            <person name="Sullivan S.A."/>
            <person name="Tapia R."/>
            <person name="Thompson L.S."/>
            <person name="Watkins K.L."/>
            <person name="Yang Q."/>
            <person name="Yu C."/>
            <person name="Zafar N."/>
            <person name="Zhou L."/>
            <person name="Kuske C.R."/>
        </authorList>
    </citation>
    <scope>NUCLEOTIDE SEQUENCE [LARGE SCALE GENOMIC DNA]</scope>
    <source>
        <strain evidence="3 4">Ellin345</strain>
    </source>
</reference>
<evidence type="ECO:0000256" key="1">
    <source>
        <dbReference type="ARBA" id="ARBA00022729"/>
    </source>
</evidence>
<dbReference type="InterPro" id="IPR028994">
    <property type="entry name" value="Integrin_alpha_N"/>
</dbReference>
<dbReference type="AlphaFoldDB" id="Q1IJ28"/>
<dbReference type="HOGENOM" id="CLU_582383_0_0_0"/>
<keyword evidence="4" id="KW-1185">Reference proteome</keyword>
<evidence type="ECO:0000313" key="3">
    <source>
        <dbReference type="EMBL" id="ABF43122.1"/>
    </source>
</evidence>
<dbReference type="PANTHER" id="PTHR46580">
    <property type="entry name" value="SENSOR KINASE-RELATED"/>
    <property type="match status" value="1"/>
</dbReference>
<dbReference type="Pfam" id="PF13517">
    <property type="entry name" value="FG-GAP_3"/>
    <property type="match status" value="1"/>
</dbReference>
<dbReference type="InterPro" id="IPR013783">
    <property type="entry name" value="Ig-like_fold"/>
</dbReference>
<proteinExistence type="predicted"/>
<dbReference type="STRING" id="204669.Acid345_4122"/>